<evidence type="ECO:0000313" key="1">
    <source>
        <dbReference type="Proteomes" id="UP000887580"/>
    </source>
</evidence>
<dbReference type="WBParaSite" id="PS1159_v2.g1284.t1">
    <property type="protein sequence ID" value="PS1159_v2.g1284.t1"/>
    <property type="gene ID" value="PS1159_v2.g1284"/>
</dbReference>
<dbReference type="Proteomes" id="UP000887580">
    <property type="component" value="Unplaced"/>
</dbReference>
<protein>
    <submittedName>
        <fullName evidence="2">FHA domain-containing protein</fullName>
    </submittedName>
</protein>
<organism evidence="1 2">
    <name type="scientific">Panagrolaimus sp. PS1159</name>
    <dbReference type="NCBI Taxonomy" id="55785"/>
    <lineage>
        <taxon>Eukaryota</taxon>
        <taxon>Metazoa</taxon>
        <taxon>Ecdysozoa</taxon>
        <taxon>Nematoda</taxon>
        <taxon>Chromadorea</taxon>
        <taxon>Rhabditida</taxon>
        <taxon>Tylenchina</taxon>
        <taxon>Panagrolaimomorpha</taxon>
        <taxon>Panagrolaimoidea</taxon>
        <taxon>Panagrolaimidae</taxon>
        <taxon>Panagrolaimus</taxon>
    </lineage>
</organism>
<evidence type="ECO:0000313" key="2">
    <source>
        <dbReference type="WBParaSite" id="PS1159_v2.g1284.t1"/>
    </source>
</evidence>
<reference evidence="2" key="1">
    <citation type="submission" date="2022-11" db="UniProtKB">
        <authorList>
            <consortium name="WormBaseParasite"/>
        </authorList>
    </citation>
    <scope>IDENTIFICATION</scope>
</reference>
<proteinExistence type="predicted"/>
<sequence length="1158" mass="128663">MLTTTPHSATNSPAIINEAMNTESSSTSSTSTSQLPNIAVSSMLSPRKRNMFHLRRHMKDVRFTREMEVRMYNLFKQYSPYPPKSIPENDPAYLIARETLIFRSTTILLDKVTRLGRNPEVVDVVLHSDQQEQKVSRLHAEITAEPDSEDPTKFCRYSIADRSLNGTYVNDRRAPTVSGELYLKKGDVIKFGHVNGATYKPGEYAIGNESEFIFTFEPAYEGMEYIGHTPDGNRIERKGPQAYIHIRAHSLLPHELDFFSLVPKVQGDLSVIPYGTRINPEQKRVEYIQPHSQLVTKSNEIKQQQQQHSSSSSSEQSIIVPTTTIHPGTFGTTSVPIPGVSNPAIIPNMANFNLLTDLGRISGELQQTQNNLATNNTNNEMLLNIISQYFKTFQQPSNELLCLLQLLQIPQQQTQPNLSYFQQPITSSNTIHNINLALQGNLLRNYIQPNPNESVITALRQIATPYLNGHTSLNTVNGINSGSGANVVQALYAALQPPTTTATSIASMASVMAAASAAAVSAANSIPTTSTTFPSTTLPSSHQHQFTPPDPRQVIERKPHQHHHQQQQRQPQQQIVESSPDNIASASSTTSEEATVPARNPASDLLYHDSIITPQRFSHTHSETKPEKISINEKMLANVAKAAAAAAVGAHYRNSGESLHERKSDQITAVETTPTTPVAPTLTKKQRKAAHIADHIQETIDFVAKNTTEISSDNELFIEQAQPHQPQQQQPSLNESLGKQRKRKMRLSENENAMVGSKGRKKKSFETESEDSEDDGDDILSKYKLSARQKNNNSNSSAASSESRPRKKSTSVKSRVIRVPRSPIPSYKKGPERLPGHKSNEVARLLYDLEGSYMHVARKGVKKRERKNTGDDKKHDSDEETDEEEDGESRPSSSNIVPTKRKSTERFSNSPANKSAKVSQERENNISITDHEKVVVSKSTLVAGATAISSDDEGEEETSSLTSPIPKVNGNTSESRKAKRSKDSDGKPTPKPPRKNAKKQAVAENEDIDAHSTKSDDSDSDEDEEEPTPKKRKNGINGNGKGKKETKISPIIKEKKKPGRQPKKSDQLLLQPKKKPGRKAKDKNTFVEITNNEWERCAFPACRHPRVDTTVNWVQCDDCDQWFHLMCLFGRDDKSLLEDEFHCGCSKEPRATPIAVMA</sequence>
<accession>A0AC35F1I2</accession>
<name>A0AC35F1I2_9BILA</name>